<accession>A0ACC7VHS8</accession>
<gene>
    <name evidence="1" type="ORF">GLW08_14450</name>
</gene>
<reference evidence="1" key="1">
    <citation type="submission" date="2019-11" db="EMBL/GenBank/DDBJ databases">
        <title>Genome sequences of 17 halophilic strains isolated from different environments.</title>
        <authorList>
            <person name="Furrow R.E."/>
        </authorList>
    </citation>
    <scope>NUCLEOTIDE SEQUENCE</scope>
    <source>
        <strain evidence="1">22510_22_Filter</strain>
    </source>
</reference>
<name>A0ACC7VHS8_9BACI</name>
<proteinExistence type="predicted"/>
<keyword evidence="2" id="KW-1185">Reference proteome</keyword>
<sequence>MEAITPEHHYRKQTSVTYRKQLGQYFTPPAIASLMVSWISECNPTSVLDPAVGLGIFPSMYQPLDERAQTTWNVYDVDEAMVKATKDRTDSPPSINLHHSDFLEEDWEQMYDAVIANPPYLKMSTHQHKQTILTTFEEKLRLRLPGNTNMYNLFLLKGLNQLHQGGRAAFIVPSEFLNADYGKKIKQYLLDQKLLKYILITDFQHNWFEDALTTSVILLCERDATNDSVEFISMYTQEDLPNVHTYIATQADHDQPLGKRYLFDSLDASKKWRVYYQPSLLKELQQVKPFTEFGYASRGIATGANDFFCLRKSDIQDRSLSSSYWIPCITKAHQVKTPFFTEKDWQGLFEQNAPVTLLNLQSDRTLDIPIANYIQYGETHQFHLRYLTKHRSPWYKAEVRDPAPIWFRTFNRTKLQFVRNEAGIVHLTPFHSIYIHEKYQQDIPIIMAYFLTDIAEEVLKESRREYGQGLVKFEPNDLNHSYVFDFDVLTTYEKNEIRFLYEQIRECPYLSEEWEVYQSKLNDYFLDLLSIEKGVRAHLATYKL</sequence>
<evidence type="ECO:0000313" key="2">
    <source>
        <dbReference type="Proteomes" id="UP000466692"/>
    </source>
</evidence>
<keyword evidence="1" id="KW-0489">Methyltransferase</keyword>
<keyword evidence="1" id="KW-0808">Transferase</keyword>
<comment type="caution">
    <text evidence="1">The sequence shown here is derived from an EMBL/GenBank/DDBJ whole genome shotgun (WGS) entry which is preliminary data.</text>
</comment>
<protein>
    <submittedName>
        <fullName evidence="1">N-6 DNA methylase</fullName>
    </submittedName>
</protein>
<evidence type="ECO:0000313" key="1">
    <source>
        <dbReference type="EMBL" id="MYL54533.1"/>
    </source>
</evidence>
<dbReference type="Proteomes" id="UP000466692">
    <property type="component" value="Unassembled WGS sequence"/>
</dbReference>
<dbReference type="EMBL" id="WMEU01000004">
    <property type="protein sequence ID" value="MYL54533.1"/>
    <property type="molecule type" value="Genomic_DNA"/>
</dbReference>
<organism evidence="1 2">
    <name type="scientific">Pontibacillus yanchengensis</name>
    <dbReference type="NCBI Taxonomy" id="462910"/>
    <lineage>
        <taxon>Bacteria</taxon>
        <taxon>Bacillati</taxon>
        <taxon>Bacillota</taxon>
        <taxon>Bacilli</taxon>
        <taxon>Bacillales</taxon>
        <taxon>Bacillaceae</taxon>
        <taxon>Pontibacillus</taxon>
    </lineage>
</organism>